<comment type="caution">
    <text evidence="12">The sequence shown here is derived from an EMBL/GenBank/DDBJ whole genome shotgun (WGS) entry which is preliminary data.</text>
</comment>
<dbReference type="PROSITE" id="PS00300">
    <property type="entry name" value="SRP54"/>
    <property type="match status" value="1"/>
</dbReference>
<dbReference type="PANTHER" id="PTHR11564">
    <property type="entry name" value="SIGNAL RECOGNITION PARTICLE 54K PROTEIN SRP54"/>
    <property type="match status" value="1"/>
</dbReference>
<comment type="function">
    <text evidence="9">Involved in targeting and insertion of nascent membrane proteins into the cytoplasmic membrane. Binds to the hydrophobic signal sequence of the ribosome-nascent chain (RNC) as it emerges from the ribosomes. The SRP-RNC complex is then targeted to the cytoplasmic membrane where it interacts with the SRP receptor FtsY.</text>
</comment>
<dbReference type="Gene3D" id="1.20.120.140">
    <property type="entry name" value="Signal recognition particle SRP54, nucleotide-binding domain"/>
    <property type="match status" value="1"/>
</dbReference>
<dbReference type="InterPro" id="IPR042101">
    <property type="entry name" value="SRP54_N_sf"/>
</dbReference>
<dbReference type="EMBL" id="JACSPM010000004">
    <property type="protein sequence ID" value="MBD8024461.1"/>
    <property type="molecule type" value="Genomic_DNA"/>
</dbReference>
<feature type="compositionally biased region" description="Basic residues" evidence="10">
    <location>
        <begin position="457"/>
        <end position="466"/>
    </location>
</feature>
<evidence type="ECO:0000259" key="11">
    <source>
        <dbReference type="PROSITE" id="PS00300"/>
    </source>
</evidence>
<evidence type="ECO:0000256" key="5">
    <source>
        <dbReference type="ARBA" id="ARBA00023134"/>
    </source>
</evidence>
<dbReference type="Gene3D" id="3.40.50.300">
    <property type="entry name" value="P-loop containing nucleotide triphosphate hydrolases"/>
    <property type="match status" value="1"/>
</dbReference>
<evidence type="ECO:0000256" key="8">
    <source>
        <dbReference type="ARBA" id="ARBA00048027"/>
    </source>
</evidence>
<dbReference type="SMART" id="SM00963">
    <property type="entry name" value="SRP54_N"/>
    <property type="match status" value="1"/>
</dbReference>
<dbReference type="CDD" id="cd18539">
    <property type="entry name" value="SRP_G"/>
    <property type="match status" value="1"/>
</dbReference>
<evidence type="ECO:0000256" key="10">
    <source>
        <dbReference type="SAM" id="MobiDB-lite"/>
    </source>
</evidence>
<dbReference type="InterPro" id="IPR003593">
    <property type="entry name" value="AAA+_ATPase"/>
</dbReference>
<keyword evidence="4 9" id="KW-0694">RNA-binding</keyword>
<dbReference type="Proteomes" id="UP000602532">
    <property type="component" value="Unassembled WGS sequence"/>
</dbReference>
<feature type="binding site" evidence="9">
    <location>
        <begin position="109"/>
        <end position="116"/>
    </location>
    <ligand>
        <name>GTP</name>
        <dbReference type="ChEBI" id="CHEBI:37565"/>
    </ligand>
</feature>
<comment type="subunit">
    <text evidence="9">Part of the signal recognition particle protein translocation system, which is composed of SRP and FtsY.</text>
</comment>
<dbReference type="InterPro" id="IPR004780">
    <property type="entry name" value="SRP"/>
</dbReference>
<dbReference type="InterPro" id="IPR013822">
    <property type="entry name" value="Signal_recog_particl_SRP54_hlx"/>
</dbReference>
<protein>
    <recommendedName>
        <fullName evidence="9">Signal recognition particle protein</fullName>
        <ecNumber evidence="9">3.6.5.4</ecNumber>
    </recommendedName>
    <alternativeName>
        <fullName evidence="9">Fifty-four homolog</fullName>
    </alternativeName>
</protein>
<evidence type="ECO:0000313" key="13">
    <source>
        <dbReference type="Proteomes" id="UP000602532"/>
    </source>
</evidence>
<dbReference type="InterPro" id="IPR000897">
    <property type="entry name" value="SRP54_GTPase_dom"/>
</dbReference>
<evidence type="ECO:0000313" key="12">
    <source>
        <dbReference type="EMBL" id="MBD8024461.1"/>
    </source>
</evidence>
<keyword evidence="9" id="KW-0963">Cytoplasm</keyword>
<evidence type="ECO:0000256" key="3">
    <source>
        <dbReference type="ARBA" id="ARBA00022801"/>
    </source>
</evidence>
<evidence type="ECO:0000256" key="1">
    <source>
        <dbReference type="ARBA" id="ARBA00005450"/>
    </source>
</evidence>
<sequence>MATFGTLSDRLTETFRNLRTKGKLTPADVDGTVREIRRALLDADVALPVVKDFTAKVRERALGDEVNRALNPAQQVVQIVNEELVAILGGQQRRLQFAKNPPTVIMLAGLQGSGKTTFAGKLAHQLEKDGHTPLLIAADLQRPNAVNQLQVVAERAGAAIYAPEPGNGVGDPVKVARDGVEVARRQQHDVVIIDTAGRLGVDAELMKQAADIRTATDPDEVLFVIDAMIGQDAVNTAKAFQDGVDFTGVVLSKLDGDARGGAALSVASVTGRPIIYASTGEGLDDLEAFHPDRMASRILDLGDILTLIEQAQQAFDEDEAMKMAEKLATEQFTLEDFLEQMQQMRKMGSMKKMLGMLPGMGSMKDQLENFDEREIDRTEAIIRSMTPAERRNTKLLNGSRRLRIARGSGMTVTDVNQLVQRFEQAAKMMKTVARGGVPNIPGMGPVPGAGRPGASSKRGKQQKAKGSRSGNPAKRAAENAGLAAAPATPTGSGFGLGGAKGTPTEADLAELQKLLGKG</sequence>
<dbReference type="InterPro" id="IPR004125">
    <property type="entry name" value="Signal_recog_particle_SRP54_M"/>
</dbReference>
<dbReference type="SUPFAM" id="SSF47446">
    <property type="entry name" value="Signal peptide-binding domain"/>
    <property type="match status" value="1"/>
</dbReference>
<evidence type="ECO:0000256" key="6">
    <source>
        <dbReference type="ARBA" id="ARBA00023135"/>
    </source>
</evidence>
<organism evidence="12 13">
    <name type="scientific">Microbacterium gallinarum</name>
    <dbReference type="NCBI Taxonomy" id="2762209"/>
    <lineage>
        <taxon>Bacteria</taxon>
        <taxon>Bacillati</taxon>
        <taxon>Actinomycetota</taxon>
        <taxon>Actinomycetes</taxon>
        <taxon>Micrococcales</taxon>
        <taxon>Microbacteriaceae</taxon>
        <taxon>Microbacterium</taxon>
    </lineage>
</organism>
<gene>
    <name evidence="9 12" type="primary">ffh</name>
    <name evidence="12" type="ORF">H9622_12790</name>
</gene>
<proteinExistence type="inferred from homology"/>
<comment type="subcellular location">
    <subcellularLocation>
        <location evidence="9">Cytoplasm</location>
    </subcellularLocation>
    <text evidence="9">The SRP-RNC complex is targeted to the cytoplasmic membrane.</text>
</comment>
<dbReference type="NCBIfam" id="TIGR00959">
    <property type="entry name" value="ffh"/>
    <property type="match status" value="1"/>
</dbReference>
<keyword evidence="3 9" id="KW-0378">Hydrolase</keyword>
<feature type="binding site" evidence="9">
    <location>
        <begin position="194"/>
        <end position="198"/>
    </location>
    <ligand>
        <name>GTP</name>
        <dbReference type="ChEBI" id="CHEBI:37565"/>
    </ligand>
</feature>
<feature type="binding site" evidence="9">
    <location>
        <begin position="252"/>
        <end position="255"/>
    </location>
    <ligand>
        <name>GTP</name>
        <dbReference type="ChEBI" id="CHEBI:37565"/>
    </ligand>
</feature>
<keyword evidence="7 9" id="KW-0687">Ribonucleoprotein</keyword>
<keyword evidence="6 9" id="KW-0733">Signal recognition particle</keyword>
<dbReference type="HAMAP" id="MF_00306">
    <property type="entry name" value="SRP54"/>
    <property type="match status" value="1"/>
</dbReference>
<dbReference type="InterPro" id="IPR022941">
    <property type="entry name" value="SRP54"/>
</dbReference>
<evidence type="ECO:0000256" key="4">
    <source>
        <dbReference type="ARBA" id="ARBA00022884"/>
    </source>
</evidence>
<comment type="domain">
    <text evidence="9">Composed of three domains: the N-terminal N domain, which is responsible for interactions with the ribosome, the central G domain, which binds GTP, and the C-terminal M domain, which binds the RNA and the signal sequence of the RNC.</text>
</comment>
<dbReference type="InterPro" id="IPR036891">
    <property type="entry name" value="Signal_recog_part_SRP54_M_sf"/>
</dbReference>
<dbReference type="RefSeq" id="WP_191766797.1">
    <property type="nucleotide sequence ID" value="NZ_JACSPM010000004.1"/>
</dbReference>
<dbReference type="Pfam" id="PF00448">
    <property type="entry name" value="SRP54"/>
    <property type="match status" value="1"/>
</dbReference>
<dbReference type="InterPro" id="IPR027417">
    <property type="entry name" value="P-loop_NTPase"/>
</dbReference>
<dbReference type="EC" id="3.6.5.4" evidence="9"/>
<evidence type="ECO:0000256" key="7">
    <source>
        <dbReference type="ARBA" id="ARBA00023274"/>
    </source>
</evidence>
<dbReference type="SMART" id="SM00962">
    <property type="entry name" value="SRP54"/>
    <property type="match status" value="1"/>
</dbReference>
<dbReference type="PANTHER" id="PTHR11564:SF5">
    <property type="entry name" value="SIGNAL RECOGNITION PARTICLE SUBUNIT SRP54"/>
    <property type="match status" value="1"/>
</dbReference>
<reference evidence="12 13" key="1">
    <citation type="submission" date="2020-08" db="EMBL/GenBank/DDBJ databases">
        <title>A Genomic Blueprint of the Chicken Gut Microbiome.</title>
        <authorList>
            <person name="Gilroy R."/>
            <person name="Ravi A."/>
            <person name="Getino M."/>
            <person name="Pursley I."/>
            <person name="Horton D.L."/>
            <person name="Alikhan N.-F."/>
            <person name="Baker D."/>
            <person name="Gharbi K."/>
            <person name="Hall N."/>
            <person name="Watson M."/>
            <person name="Adriaenssens E.M."/>
            <person name="Foster-Nyarko E."/>
            <person name="Jarju S."/>
            <person name="Secka A."/>
            <person name="Antonio M."/>
            <person name="Oren A."/>
            <person name="Chaudhuri R."/>
            <person name="La Ragione R.M."/>
            <person name="Hildebrand F."/>
            <person name="Pallen M.J."/>
        </authorList>
    </citation>
    <scope>NUCLEOTIDE SEQUENCE [LARGE SCALE GENOMIC DNA]</scope>
    <source>
        <strain evidence="12 13">Sa1CUA4</strain>
    </source>
</reference>
<evidence type="ECO:0000256" key="2">
    <source>
        <dbReference type="ARBA" id="ARBA00022741"/>
    </source>
</evidence>
<feature type="region of interest" description="Disordered" evidence="10">
    <location>
        <begin position="436"/>
        <end position="503"/>
    </location>
</feature>
<dbReference type="Pfam" id="PF02978">
    <property type="entry name" value="SRP_SPB"/>
    <property type="match status" value="1"/>
</dbReference>
<dbReference type="SMART" id="SM00382">
    <property type="entry name" value="AAA"/>
    <property type="match status" value="1"/>
</dbReference>
<keyword evidence="5 9" id="KW-0342">GTP-binding</keyword>
<feature type="domain" description="SRP54-type proteins GTP-binding" evidence="11">
    <location>
        <begin position="273"/>
        <end position="286"/>
    </location>
</feature>
<keyword evidence="13" id="KW-1185">Reference proteome</keyword>
<evidence type="ECO:0000256" key="9">
    <source>
        <dbReference type="HAMAP-Rule" id="MF_00306"/>
    </source>
</evidence>
<dbReference type="Gene3D" id="1.10.260.30">
    <property type="entry name" value="Signal recognition particle, SRP54 subunit, M-domain"/>
    <property type="match status" value="1"/>
</dbReference>
<accession>A0ABR8X6F5</accession>
<comment type="similarity">
    <text evidence="1 9">Belongs to the GTP-binding SRP family. SRP54 subfamily.</text>
</comment>
<dbReference type="SUPFAM" id="SSF52540">
    <property type="entry name" value="P-loop containing nucleoside triphosphate hydrolases"/>
    <property type="match status" value="1"/>
</dbReference>
<keyword evidence="2 9" id="KW-0547">Nucleotide-binding</keyword>
<comment type="catalytic activity">
    <reaction evidence="8 9">
        <text>GTP + H2O = GDP + phosphate + H(+)</text>
        <dbReference type="Rhea" id="RHEA:19669"/>
        <dbReference type="ChEBI" id="CHEBI:15377"/>
        <dbReference type="ChEBI" id="CHEBI:15378"/>
        <dbReference type="ChEBI" id="CHEBI:37565"/>
        <dbReference type="ChEBI" id="CHEBI:43474"/>
        <dbReference type="ChEBI" id="CHEBI:58189"/>
        <dbReference type="EC" id="3.6.5.4"/>
    </reaction>
</comment>
<feature type="compositionally biased region" description="Low complexity" evidence="10">
    <location>
        <begin position="478"/>
        <end position="487"/>
    </location>
</feature>
<name>A0ABR8X6F5_9MICO</name>
<dbReference type="Pfam" id="PF02881">
    <property type="entry name" value="SRP54_N"/>
    <property type="match status" value="1"/>
</dbReference>